<feature type="region of interest" description="Disordered" evidence="1">
    <location>
        <begin position="180"/>
        <end position="199"/>
    </location>
</feature>
<feature type="region of interest" description="Disordered" evidence="1">
    <location>
        <begin position="223"/>
        <end position="242"/>
    </location>
</feature>
<dbReference type="Proteomes" id="UP000236161">
    <property type="component" value="Unassembled WGS sequence"/>
</dbReference>
<dbReference type="SMART" id="SM00717">
    <property type="entry name" value="SANT"/>
    <property type="match status" value="3"/>
</dbReference>
<protein>
    <recommendedName>
        <fullName evidence="2">Myb-like domain-containing protein</fullName>
    </recommendedName>
</protein>
<reference evidence="3 4" key="1">
    <citation type="journal article" date="2017" name="Nature">
        <title>The Apostasia genome and the evolution of orchids.</title>
        <authorList>
            <person name="Zhang G.Q."/>
            <person name="Liu K.W."/>
            <person name="Li Z."/>
            <person name="Lohaus R."/>
            <person name="Hsiao Y.Y."/>
            <person name="Niu S.C."/>
            <person name="Wang J.Y."/>
            <person name="Lin Y.C."/>
            <person name="Xu Q."/>
            <person name="Chen L.J."/>
            <person name="Yoshida K."/>
            <person name="Fujiwara S."/>
            <person name="Wang Z.W."/>
            <person name="Zhang Y.Q."/>
            <person name="Mitsuda N."/>
            <person name="Wang M."/>
            <person name="Liu G.H."/>
            <person name="Pecoraro L."/>
            <person name="Huang H.X."/>
            <person name="Xiao X.J."/>
            <person name="Lin M."/>
            <person name="Wu X.Y."/>
            <person name="Wu W.L."/>
            <person name="Chen Y.Y."/>
            <person name="Chang S.B."/>
            <person name="Sakamoto S."/>
            <person name="Ohme-Takagi M."/>
            <person name="Yagi M."/>
            <person name="Zeng S.J."/>
            <person name="Shen C.Y."/>
            <person name="Yeh C.M."/>
            <person name="Luo Y.B."/>
            <person name="Tsai W.C."/>
            <person name="Van de Peer Y."/>
            <person name="Liu Z.J."/>
        </authorList>
    </citation>
    <scope>NUCLEOTIDE SEQUENCE [LARGE SCALE GENOMIC DNA]</scope>
    <source>
        <strain evidence="4">cv. Shenzhen</strain>
        <tissue evidence="3">Stem</tissue>
    </source>
</reference>
<dbReference type="PANTHER" id="PTHR47430:SF4">
    <property type="entry name" value="GB|AAC33480.1"/>
    <property type="match status" value="1"/>
</dbReference>
<dbReference type="OrthoDB" id="39591at2759"/>
<sequence>MANDSRVNMSNLSKNNNHEGKMGKSKWDRKDKMEKRHKASEGFISSKKFCSDRICLKSNYNDERVKQNEKGEYGVQWKEVARKQNVGPDYASLERGPADGETILETNHDDLSRFTKDSKSARKKKGNIMVIDNSTPATHGCNFSNDKEHERKRKRINYRLELGQSQGCSKKHPRLASCKENESVIEDDSNELPSRKDIGNKMKKKNKNKILNCDSVLSAKVITQSGQGDQGDRSTRSNHSKKLDVRTMNVAKCSSSNISQKSEHMKAPEHVKKRVRFSNEVEEFPPSPPNHEGSSSHNFVMGKRFTPEEDELIKTAVMSFIERKQLGEQGLDMVLHVNRYPQLKGCWNEIASSIPWRPPCSVYNRAHSLYERSENCRWEPEEYELLKRYHMNHGTKWRKLADLLGKYRGHVKDTWRRIRLSNRKRGRWSQDECQSLYDLVNLDLRIKAFQKKDKKYGLIRQNISWEAISTKLATRPVGVCSDKWYHQLASSMVQEGYWNDLDDYVLIDATL</sequence>
<feature type="domain" description="Myb-like" evidence="2">
    <location>
        <begin position="377"/>
        <end position="419"/>
    </location>
</feature>
<gene>
    <name evidence="3" type="ORF">AXF42_Ash008386</name>
</gene>
<keyword evidence="4" id="KW-1185">Reference proteome</keyword>
<evidence type="ECO:0000313" key="3">
    <source>
        <dbReference type="EMBL" id="PKA60327.1"/>
    </source>
</evidence>
<evidence type="ECO:0000313" key="4">
    <source>
        <dbReference type="Proteomes" id="UP000236161"/>
    </source>
</evidence>
<dbReference type="PANTHER" id="PTHR47430">
    <property type="entry name" value="GB|AAC33480.1"/>
    <property type="match status" value="1"/>
</dbReference>
<feature type="compositionally biased region" description="Basic and acidic residues" evidence="1">
    <location>
        <begin position="16"/>
        <end position="34"/>
    </location>
</feature>
<evidence type="ECO:0000256" key="1">
    <source>
        <dbReference type="SAM" id="MobiDB-lite"/>
    </source>
</evidence>
<dbReference type="InterPro" id="IPR001005">
    <property type="entry name" value="SANT/Myb"/>
</dbReference>
<dbReference type="Pfam" id="PF13921">
    <property type="entry name" value="Myb_DNA-bind_6"/>
    <property type="match status" value="1"/>
</dbReference>
<accession>A0A2I0AXQ1</accession>
<organism evidence="3 4">
    <name type="scientific">Apostasia shenzhenica</name>
    <dbReference type="NCBI Taxonomy" id="1088818"/>
    <lineage>
        <taxon>Eukaryota</taxon>
        <taxon>Viridiplantae</taxon>
        <taxon>Streptophyta</taxon>
        <taxon>Embryophyta</taxon>
        <taxon>Tracheophyta</taxon>
        <taxon>Spermatophyta</taxon>
        <taxon>Magnoliopsida</taxon>
        <taxon>Liliopsida</taxon>
        <taxon>Asparagales</taxon>
        <taxon>Orchidaceae</taxon>
        <taxon>Apostasioideae</taxon>
        <taxon>Apostasia</taxon>
    </lineage>
</organism>
<dbReference type="Gene3D" id="1.10.10.60">
    <property type="entry name" value="Homeodomain-like"/>
    <property type="match status" value="2"/>
</dbReference>
<name>A0A2I0AXQ1_9ASPA</name>
<dbReference type="STRING" id="1088818.A0A2I0AXQ1"/>
<feature type="domain" description="Myb-like" evidence="2">
    <location>
        <begin position="420"/>
        <end position="488"/>
    </location>
</feature>
<dbReference type="InterPro" id="IPR009057">
    <property type="entry name" value="Homeodomain-like_sf"/>
</dbReference>
<feature type="region of interest" description="Disordered" evidence="1">
    <location>
        <begin position="1"/>
        <end position="39"/>
    </location>
</feature>
<dbReference type="EMBL" id="KZ451939">
    <property type="protein sequence ID" value="PKA60327.1"/>
    <property type="molecule type" value="Genomic_DNA"/>
</dbReference>
<proteinExistence type="predicted"/>
<feature type="compositionally biased region" description="Basic and acidic residues" evidence="1">
    <location>
        <begin position="230"/>
        <end position="242"/>
    </location>
</feature>
<dbReference type="PROSITE" id="PS50090">
    <property type="entry name" value="MYB_LIKE"/>
    <property type="match status" value="2"/>
</dbReference>
<dbReference type="AlphaFoldDB" id="A0A2I0AXQ1"/>
<dbReference type="SUPFAM" id="SSF46689">
    <property type="entry name" value="Homeodomain-like"/>
    <property type="match status" value="1"/>
</dbReference>
<evidence type="ECO:0000259" key="2">
    <source>
        <dbReference type="PROSITE" id="PS50090"/>
    </source>
</evidence>
<feature type="compositionally biased region" description="Polar residues" evidence="1">
    <location>
        <begin position="1"/>
        <end position="15"/>
    </location>
</feature>